<feature type="chain" id="PRO_5012670477" description="Ice-binding protein C-terminal domain-containing protein" evidence="2">
    <location>
        <begin position="23"/>
        <end position="212"/>
    </location>
</feature>
<reference evidence="4 5" key="1">
    <citation type="journal article" date="2010" name="Int. J. Syst. Evol. Microbiol.">
        <title>Sphingopyxis bauzanensis sp. nov., a psychrophilic bacterium isolated from soil.</title>
        <authorList>
            <person name="Zhang D.C."/>
            <person name="Liu H.C."/>
            <person name="Xin Y.H."/>
            <person name="Zhou Y.G."/>
            <person name="Schinner F."/>
            <person name="Margesin R."/>
        </authorList>
    </citation>
    <scope>NUCLEOTIDE SEQUENCE [LARGE SCALE GENOMIC DNA]</scope>
    <source>
        <strain evidence="4 5">DSM 22271</strain>
    </source>
</reference>
<dbReference type="NCBIfam" id="NF035944">
    <property type="entry name" value="PEPxxWA-CTERM"/>
    <property type="match status" value="1"/>
</dbReference>
<dbReference type="AlphaFoldDB" id="A0A246JVH3"/>
<evidence type="ECO:0000259" key="3">
    <source>
        <dbReference type="Pfam" id="PF07589"/>
    </source>
</evidence>
<dbReference type="NCBIfam" id="TIGR02595">
    <property type="entry name" value="PEP_CTERM"/>
    <property type="match status" value="1"/>
</dbReference>
<feature type="signal peptide" evidence="2">
    <location>
        <begin position="1"/>
        <end position="22"/>
    </location>
</feature>
<keyword evidence="1" id="KW-0472">Membrane</keyword>
<accession>A0A246JVH3</accession>
<keyword evidence="1" id="KW-1133">Transmembrane helix</keyword>
<organism evidence="4 5">
    <name type="scientific">Sphingopyxis bauzanensis</name>
    <dbReference type="NCBI Taxonomy" id="651663"/>
    <lineage>
        <taxon>Bacteria</taxon>
        <taxon>Pseudomonadati</taxon>
        <taxon>Pseudomonadota</taxon>
        <taxon>Alphaproteobacteria</taxon>
        <taxon>Sphingomonadales</taxon>
        <taxon>Sphingomonadaceae</taxon>
        <taxon>Sphingopyxis</taxon>
    </lineage>
</organism>
<keyword evidence="5" id="KW-1185">Reference proteome</keyword>
<proteinExistence type="predicted"/>
<protein>
    <recommendedName>
        <fullName evidence="3">Ice-binding protein C-terminal domain-containing protein</fullName>
    </recommendedName>
</protein>
<sequence>MRNFSKLALAALLIGTSVPASAAVTICLGGGCAAQPDSNVLLNTGQTGTSVQGTLNNAPGTVTLTSTESLSLPANGAARVRATDGILNNPLTFSFDDGLISALEFNINALTDGDVFFTFAGGDSDGQVTSLYDIGSNGQNFFNAFNGTFKSVTMTFGDGATVQDVRQFRMTAATPMAAVPEPATWAMMLFGFGAIGFGMRRRRSDTLRVRFA</sequence>
<dbReference type="Pfam" id="PF07589">
    <property type="entry name" value="PEP-CTERM"/>
    <property type="match status" value="1"/>
</dbReference>
<name>A0A246JVH3_9SPHN</name>
<comment type="caution">
    <text evidence="4">The sequence shown here is derived from an EMBL/GenBank/DDBJ whole genome shotgun (WGS) entry which is preliminary data.</text>
</comment>
<evidence type="ECO:0000256" key="2">
    <source>
        <dbReference type="SAM" id="SignalP"/>
    </source>
</evidence>
<dbReference type="PROSITE" id="PS51257">
    <property type="entry name" value="PROKAR_LIPOPROTEIN"/>
    <property type="match status" value="1"/>
</dbReference>
<feature type="transmembrane region" description="Helical" evidence="1">
    <location>
        <begin position="183"/>
        <end position="200"/>
    </location>
</feature>
<dbReference type="Proteomes" id="UP000197361">
    <property type="component" value="Unassembled WGS sequence"/>
</dbReference>
<evidence type="ECO:0000256" key="1">
    <source>
        <dbReference type="SAM" id="Phobius"/>
    </source>
</evidence>
<evidence type="ECO:0000313" key="5">
    <source>
        <dbReference type="Proteomes" id="UP000197361"/>
    </source>
</evidence>
<evidence type="ECO:0000313" key="4">
    <source>
        <dbReference type="EMBL" id="OWQ97038.1"/>
    </source>
</evidence>
<gene>
    <name evidence="4" type="ORF">CDQ92_08085</name>
</gene>
<dbReference type="InterPro" id="IPR013424">
    <property type="entry name" value="Ice-binding_C"/>
</dbReference>
<keyword evidence="2" id="KW-0732">Signal</keyword>
<dbReference type="EMBL" id="NISK01000002">
    <property type="protein sequence ID" value="OWQ97038.1"/>
    <property type="molecule type" value="Genomic_DNA"/>
</dbReference>
<feature type="domain" description="Ice-binding protein C-terminal" evidence="3">
    <location>
        <begin position="178"/>
        <end position="202"/>
    </location>
</feature>
<dbReference type="OrthoDB" id="7452696at2"/>
<dbReference type="RefSeq" id="WP_088440893.1">
    <property type="nucleotide sequence ID" value="NZ_BMMC01000003.1"/>
</dbReference>
<keyword evidence="1" id="KW-0812">Transmembrane</keyword>